<dbReference type="PANTHER" id="PTHR11620">
    <property type="entry name" value="60S RIBOSOMAL PROTEIN L23A"/>
    <property type="match status" value="1"/>
</dbReference>
<evidence type="ECO:0000313" key="7">
    <source>
        <dbReference type="EMBL" id="GAB49160.1"/>
    </source>
</evidence>
<keyword evidence="3 6" id="KW-0694">RNA-binding</keyword>
<keyword evidence="8" id="KW-1185">Reference proteome</keyword>
<comment type="similarity">
    <text evidence="1 6">Belongs to the universal ribosomal protein uL23 family.</text>
</comment>
<organism evidence="7 8">
    <name type="scientific">Mobilicoccus pelagius NBRC 104925</name>
    <dbReference type="NCBI Taxonomy" id="1089455"/>
    <lineage>
        <taxon>Bacteria</taxon>
        <taxon>Bacillati</taxon>
        <taxon>Actinomycetota</taxon>
        <taxon>Actinomycetes</taxon>
        <taxon>Micrococcales</taxon>
        <taxon>Dermatophilaceae</taxon>
        <taxon>Mobilicoccus</taxon>
    </lineage>
</organism>
<dbReference type="GO" id="GO:0019843">
    <property type="term" value="F:rRNA binding"/>
    <property type="evidence" value="ECO:0007669"/>
    <property type="project" value="UniProtKB-UniRule"/>
</dbReference>
<dbReference type="GO" id="GO:0005840">
    <property type="term" value="C:ribosome"/>
    <property type="evidence" value="ECO:0007669"/>
    <property type="project" value="UniProtKB-KW"/>
</dbReference>
<dbReference type="InterPro" id="IPR012678">
    <property type="entry name" value="Ribosomal_uL23/eL15/eS24_sf"/>
</dbReference>
<dbReference type="AlphaFoldDB" id="H5UTV2"/>
<keyword evidence="5 6" id="KW-0687">Ribonucleoprotein</keyword>
<comment type="subunit">
    <text evidence="6">Part of the 50S ribosomal subunit. Contacts protein L29, and trigger factor when it is bound to the ribosome.</text>
</comment>
<dbReference type="FunFam" id="3.30.70.330:FF:000001">
    <property type="entry name" value="50S ribosomal protein L23"/>
    <property type="match status" value="1"/>
</dbReference>
<dbReference type="NCBIfam" id="NF004359">
    <property type="entry name" value="PRK05738.1-3"/>
    <property type="match status" value="1"/>
</dbReference>
<evidence type="ECO:0000256" key="2">
    <source>
        <dbReference type="ARBA" id="ARBA00022730"/>
    </source>
</evidence>
<comment type="caution">
    <text evidence="7">The sequence shown here is derived from an EMBL/GenBank/DDBJ whole genome shotgun (WGS) entry which is preliminary data.</text>
</comment>
<dbReference type="InterPro" id="IPR013025">
    <property type="entry name" value="Ribosomal_uL23-like"/>
</dbReference>
<comment type="function">
    <text evidence="6">One of the early assembly proteins it binds 23S rRNA. One of the proteins that surrounds the polypeptide exit tunnel on the outside of the ribosome. Forms the main docking site for trigger factor binding to the ribosome.</text>
</comment>
<dbReference type="Proteomes" id="UP000004367">
    <property type="component" value="Unassembled WGS sequence"/>
</dbReference>
<dbReference type="GO" id="GO:0006412">
    <property type="term" value="P:translation"/>
    <property type="evidence" value="ECO:0007669"/>
    <property type="project" value="UniProtKB-UniRule"/>
</dbReference>
<reference evidence="7 8" key="1">
    <citation type="submission" date="2012-02" db="EMBL/GenBank/DDBJ databases">
        <title>Whole genome shotgun sequence of Mobilicoccus pelagius NBRC 104925.</title>
        <authorList>
            <person name="Yoshida Y."/>
            <person name="Hosoyama A."/>
            <person name="Tsuchikane K."/>
            <person name="Katsumata H."/>
            <person name="Yamazaki S."/>
            <person name="Fujita N."/>
        </authorList>
    </citation>
    <scope>NUCLEOTIDE SEQUENCE [LARGE SCALE GENOMIC DNA]</scope>
    <source>
        <strain evidence="7 8">NBRC 104925</strain>
    </source>
</reference>
<accession>H5UTV2</accession>
<evidence type="ECO:0000256" key="3">
    <source>
        <dbReference type="ARBA" id="ARBA00022884"/>
    </source>
</evidence>
<name>H5UTV2_9MICO</name>
<dbReference type="EMBL" id="BAFE01000075">
    <property type="protein sequence ID" value="GAB49160.1"/>
    <property type="molecule type" value="Genomic_DNA"/>
</dbReference>
<evidence type="ECO:0000256" key="6">
    <source>
        <dbReference type="HAMAP-Rule" id="MF_01369"/>
    </source>
</evidence>
<evidence type="ECO:0000313" key="8">
    <source>
        <dbReference type="Proteomes" id="UP000004367"/>
    </source>
</evidence>
<dbReference type="NCBIfam" id="NF004364">
    <property type="entry name" value="PRK05738.2-5"/>
    <property type="match status" value="1"/>
</dbReference>
<gene>
    <name evidence="6 7" type="primary">rplW</name>
    <name evidence="7" type="ORF">MOPEL_098_00270</name>
</gene>
<dbReference type="GO" id="GO:1990904">
    <property type="term" value="C:ribonucleoprotein complex"/>
    <property type="evidence" value="ECO:0007669"/>
    <property type="project" value="UniProtKB-KW"/>
</dbReference>
<dbReference type="Gene3D" id="3.30.70.330">
    <property type="match status" value="1"/>
</dbReference>
<sequence>MSALNKDPRDVLLSPVVSEKSYTLMDEGKYTFLVDTRANKTEIKIAVEEIFKVKVASVNTLNRPGKTRRTRFGMGKRKDTKRAIVTLKEGSIDVFGGAR</sequence>
<dbReference type="HAMAP" id="MF_01369_B">
    <property type="entry name" value="Ribosomal_uL23_B"/>
    <property type="match status" value="1"/>
</dbReference>
<dbReference type="GO" id="GO:0003735">
    <property type="term" value="F:structural constituent of ribosome"/>
    <property type="evidence" value="ECO:0007669"/>
    <property type="project" value="InterPro"/>
</dbReference>
<dbReference type="SUPFAM" id="SSF54189">
    <property type="entry name" value="Ribosomal proteins S24e, L23 and L15e"/>
    <property type="match status" value="1"/>
</dbReference>
<dbReference type="RefSeq" id="WP_009483057.1">
    <property type="nucleotide sequence ID" value="NZ_BAFE01000075.1"/>
</dbReference>
<keyword evidence="2 6" id="KW-0699">rRNA-binding</keyword>
<proteinExistence type="inferred from homology"/>
<dbReference type="OrthoDB" id="9793353at2"/>
<evidence type="ECO:0000256" key="4">
    <source>
        <dbReference type="ARBA" id="ARBA00022980"/>
    </source>
</evidence>
<dbReference type="NCBIfam" id="NF004363">
    <property type="entry name" value="PRK05738.2-4"/>
    <property type="match status" value="1"/>
</dbReference>
<keyword evidence="4 6" id="KW-0689">Ribosomal protein</keyword>
<evidence type="ECO:0000256" key="5">
    <source>
        <dbReference type="ARBA" id="ARBA00023274"/>
    </source>
</evidence>
<evidence type="ECO:0000256" key="1">
    <source>
        <dbReference type="ARBA" id="ARBA00006700"/>
    </source>
</evidence>
<protein>
    <recommendedName>
        <fullName evidence="6">Large ribosomal subunit protein uL23</fullName>
    </recommendedName>
</protein>
<dbReference type="InterPro" id="IPR012677">
    <property type="entry name" value="Nucleotide-bd_a/b_plait_sf"/>
</dbReference>
<dbReference type="Pfam" id="PF00276">
    <property type="entry name" value="Ribosomal_L23"/>
    <property type="match status" value="1"/>
</dbReference>
<dbReference type="eggNOG" id="COG0089">
    <property type="taxonomic scope" value="Bacteria"/>
</dbReference>
<dbReference type="STRING" id="1089455.MOPEL_098_00270"/>